<keyword evidence="2" id="KW-1185">Reference proteome</keyword>
<evidence type="ECO:0000313" key="1">
    <source>
        <dbReference type="EMBL" id="KAL3688420.1"/>
    </source>
</evidence>
<name>A0ABD3HDE4_9MARC</name>
<proteinExistence type="predicted"/>
<accession>A0ABD3HDE4</accession>
<evidence type="ECO:0000313" key="2">
    <source>
        <dbReference type="Proteomes" id="UP001633002"/>
    </source>
</evidence>
<sequence length="99" mass="10974">MTSMALQVDRRLQRVSSRIAVGGCVWSAFQSELRRSGSGHSSFANTNARRMCCQLLERLHDPEYGHVQCYCQLAPTGTGLFADIAAKCDLQRNLQTCHG</sequence>
<protein>
    <submittedName>
        <fullName evidence="1">Uncharacterized protein</fullName>
    </submittedName>
</protein>
<reference evidence="1 2" key="1">
    <citation type="submission" date="2024-09" db="EMBL/GenBank/DDBJ databases">
        <title>Chromosome-scale assembly of Riccia sorocarpa.</title>
        <authorList>
            <person name="Paukszto L."/>
        </authorList>
    </citation>
    <scope>NUCLEOTIDE SEQUENCE [LARGE SCALE GENOMIC DNA]</scope>
    <source>
        <strain evidence="1">LP-2024</strain>
        <tissue evidence="1">Aerial parts of the thallus</tissue>
    </source>
</reference>
<dbReference type="EMBL" id="JBJQOH010000004">
    <property type="protein sequence ID" value="KAL3688420.1"/>
    <property type="molecule type" value="Genomic_DNA"/>
</dbReference>
<dbReference type="Proteomes" id="UP001633002">
    <property type="component" value="Unassembled WGS sequence"/>
</dbReference>
<dbReference type="AlphaFoldDB" id="A0ABD3HDE4"/>
<gene>
    <name evidence="1" type="ORF">R1sor_014729</name>
</gene>
<organism evidence="1 2">
    <name type="scientific">Riccia sorocarpa</name>
    <dbReference type="NCBI Taxonomy" id="122646"/>
    <lineage>
        <taxon>Eukaryota</taxon>
        <taxon>Viridiplantae</taxon>
        <taxon>Streptophyta</taxon>
        <taxon>Embryophyta</taxon>
        <taxon>Marchantiophyta</taxon>
        <taxon>Marchantiopsida</taxon>
        <taxon>Marchantiidae</taxon>
        <taxon>Marchantiales</taxon>
        <taxon>Ricciaceae</taxon>
        <taxon>Riccia</taxon>
    </lineage>
</organism>
<comment type="caution">
    <text evidence="1">The sequence shown here is derived from an EMBL/GenBank/DDBJ whole genome shotgun (WGS) entry which is preliminary data.</text>
</comment>